<gene>
    <name evidence="1" type="ORF">HPB49_007906</name>
</gene>
<evidence type="ECO:0000313" key="2">
    <source>
        <dbReference type="Proteomes" id="UP000821865"/>
    </source>
</evidence>
<organism evidence="1 2">
    <name type="scientific">Dermacentor silvarum</name>
    <name type="common">Tick</name>
    <dbReference type="NCBI Taxonomy" id="543639"/>
    <lineage>
        <taxon>Eukaryota</taxon>
        <taxon>Metazoa</taxon>
        <taxon>Ecdysozoa</taxon>
        <taxon>Arthropoda</taxon>
        <taxon>Chelicerata</taxon>
        <taxon>Arachnida</taxon>
        <taxon>Acari</taxon>
        <taxon>Parasitiformes</taxon>
        <taxon>Ixodida</taxon>
        <taxon>Ixodoidea</taxon>
        <taxon>Ixodidae</taxon>
        <taxon>Rhipicephalinae</taxon>
        <taxon>Dermacentor</taxon>
    </lineage>
</organism>
<accession>A0ACB8DNM7</accession>
<dbReference type="EMBL" id="CM023479">
    <property type="protein sequence ID" value="KAH7973963.1"/>
    <property type="molecule type" value="Genomic_DNA"/>
</dbReference>
<reference evidence="1" key="1">
    <citation type="submission" date="2020-05" db="EMBL/GenBank/DDBJ databases">
        <title>Large-scale comparative analyses of tick genomes elucidate their genetic diversity and vector capacities.</title>
        <authorList>
            <person name="Jia N."/>
            <person name="Wang J."/>
            <person name="Shi W."/>
            <person name="Du L."/>
            <person name="Sun Y."/>
            <person name="Zhan W."/>
            <person name="Jiang J."/>
            <person name="Wang Q."/>
            <person name="Zhang B."/>
            <person name="Ji P."/>
            <person name="Sakyi L.B."/>
            <person name="Cui X."/>
            <person name="Yuan T."/>
            <person name="Jiang B."/>
            <person name="Yang W."/>
            <person name="Lam T.T.-Y."/>
            <person name="Chang Q."/>
            <person name="Ding S."/>
            <person name="Wang X."/>
            <person name="Zhu J."/>
            <person name="Ruan X."/>
            <person name="Zhao L."/>
            <person name="Wei J."/>
            <person name="Que T."/>
            <person name="Du C."/>
            <person name="Cheng J."/>
            <person name="Dai P."/>
            <person name="Han X."/>
            <person name="Huang E."/>
            <person name="Gao Y."/>
            <person name="Liu J."/>
            <person name="Shao H."/>
            <person name="Ye R."/>
            <person name="Li L."/>
            <person name="Wei W."/>
            <person name="Wang X."/>
            <person name="Wang C."/>
            <person name="Yang T."/>
            <person name="Huo Q."/>
            <person name="Li W."/>
            <person name="Guo W."/>
            <person name="Chen H."/>
            <person name="Zhou L."/>
            <person name="Ni X."/>
            <person name="Tian J."/>
            <person name="Zhou Y."/>
            <person name="Sheng Y."/>
            <person name="Liu T."/>
            <person name="Pan Y."/>
            <person name="Xia L."/>
            <person name="Li J."/>
            <person name="Zhao F."/>
            <person name="Cao W."/>
        </authorList>
    </citation>
    <scope>NUCLEOTIDE SEQUENCE</scope>
    <source>
        <strain evidence="1">Dsil-2018</strain>
    </source>
</reference>
<protein>
    <submittedName>
        <fullName evidence="1">Uncharacterized protein</fullName>
    </submittedName>
</protein>
<name>A0ACB8DNM7_DERSI</name>
<comment type="caution">
    <text evidence="1">The sequence shown here is derived from an EMBL/GenBank/DDBJ whole genome shotgun (WGS) entry which is preliminary data.</text>
</comment>
<sequence>MKVDIAVQFFREAPPAIRYLIREGISEPEAETTAWFLELISKWYTLMSSRHPSVAQSLQDVTKHHAVVGTLCSALETIQGMNMGNSSQWKPSQAGIMITTTVVLCLQALLLESENYKFLLTSRMLQDCLENLFSVVRVRKPVPDAYMKCALKLVCVSQFFHTPATTSYDIDDSEYIVNLLSQGMRMCTKNEVQEIDDPEIFFIEALTSAECSILFHLGGFLLKGVMKTIKKCEQCKDGANLHYPSAEGMSLLKACKEHFKGIVAWTKNLVSMKSPVQALITYLTKMVRCDLGTCYEHKEAAQKLLISSYSRMRLRIHLRQLEARHANGYASKTCAGANLP</sequence>
<evidence type="ECO:0000313" key="1">
    <source>
        <dbReference type="EMBL" id="KAH7973963.1"/>
    </source>
</evidence>
<keyword evidence="2" id="KW-1185">Reference proteome</keyword>
<proteinExistence type="predicted"/>
<dbReference type="Proteomes" id="UP000821865">
    <property type="component" value="Chromosome 10"/>
</dbReference>